<comment type="similarity">
    <text evidence="2">Belongs to the shaker potassium channel beta subunit family.</text>
</comment>
<dbReference type="Proteomes" id="UP000091820">
    <property type="component" value="Unassembled WGS sequence"/>
</dbReference>
<dbReference type="GO" id="GO:0015459">
    <property type="term" value="F:potassium channel regulator activity"/>
    <property type="evidence" value="ECO:0007669"/>
    <property type="project" value="TreeGrafter"/>
</dbReference>
<keyword evidence="9" id="KW-0406">Ion transport</keyword>
<keyword evidence="8" id="KW-0560">Oxidoreductase</keyword>
<reference evidence="13" key="1">
    <citation type="submission" date="2014-03" db="EMBL/GenBank/DDBJ databases">
        <authorList>
            <person name="Aksoy S."/>
            <person name="Warren W."/>
            <person name="Wilson R.K."/>
        </authorList>
    </citation>
    <scope>NUCLEOTIDE SEQUENCE [LARGE SCALE GENOMIC DNA]</scope>
    <source>
        <strain evidence="13">IAEA</strain>
    </source>
</reference>
<dbReference type="InterPro" id="IPR023210">
    <property type="entry name" value="NADP_OxRdtase_dom"/>
</dbReference>
<dbReference type="GO" id="GO:0044325">
    <property type="term" value="F:transmembrane transporter binding"/>
    <property type="evidence" value="ECO:0007669"/>
    <property type="project" value="TreeGrafter"/>
</dbReference>
<dbReference type="PRINTS" id="PR01577">
    <property type="entry name" value="KCNABCHANNEL"/>
</dbReference>
<feature type="compositionally biased region" description="Low complexity" evidence="10">
    <location>
        <begin position="578"/>
        <end position="593"/>
    </location>
</feature>
<evidence type="ECO:0000256" key="7">
    <source>
        <dbReference type="ARBA" id="ARBA00022958"/>
    </source>
</evidence>
<keyword evidence="7" id="KW-0630">Potassium</keyword>
<proteinExistence type="inferred from homology"/>
<evidence type="ECO:0000256" key="1">
    <source>
        <dbReference type="ARBA" id="ARBA00004496"/>
    </source>
</evidence>
<dbReference type="GO" id="GO:0005249">
    <property type="term" value="F:voltage-gated potassium channel activity"/>
    <property type="evidence" value="ECO:0007669"/>
    <property type="project" value="InterPro"/>
</dbReference>
<keyword evidence="3" id="KW-0813">Transport</keyword>
<dbReference type="AlphaFoldDB" id="A0A1A9W1X3"/>
<evidence type="ECO:0000256" key="8">
    <source>
        <dbReference type="ARBA" id="ARBA00023002"/>
    </source>
</evidence>
<evidence type="ECO:0000256" key="2">
    <source>
        <dbReference type="ARBA" id="ARBA00006515"/>
    </source>
</evidence>
<dbReference type="InterPro" id="IPR005399">
    <property type="entry name" value="K_chnl_volt-dep_bsu_KCNAB-rel"/>
</dbReference>
<dbReference type="EnsemblMetazoa" id="GBRI003390-RA">
    <property type="protein sequence ID" value="GBRI003390-PA"/>
    <property type="gene ID" value="GBRI003390"/>
</dbReference>
<evidence type="ECO:0000259" key="11">
    <source>
        <dbReference type="Pfam" id="PF00248"/>
    </source>
</evidence>
<comment type="subcellular location">
    <subcellularLocation>
        <location evidence="1">Cytoplasm</location>
    </subcellularLocation>
</comment>
<sequence length="641" mass="71207">MVVETQKRLEGRSISLGSNPALPLRPGSTPTPGLRYKNLGKSGLRVSNVGLGTWPVFSPGVSDDQAEAILKLAIESGINLFDISEAHSETEIGKILQRTGWKRTAYVITTKVYWSTKSEERGLSRKHIIECVKASLQRLQLQYIDIVIIHKADAMCPMEEIVRAMNYIIQQGWAMYWGTARWSQVEIMEAYTNCRQFNCITPIVEQSEYHMFCREKCELYLPEMYNKIGVGLMAWGPLSMALSDAQNGEKIFLPKGSFKTKSQSYSWTEDEINKNAALSPQGSWSKERLEEGRRHSDRLRDLAALAEKLGCTPTQLSIAWSLKHEPVQCLLLGATSAEQLHQSLQSLQLLPRLSTSVMLELERILENKPGPPSLTGGVVVGGGSGLGTCGAESPKNEEEAAFCGEEADAKDASKQGFCKKKSLLNFKSLDFHLKSLYTGLRNGTSNITQKSSQSQSSTLNSTNTNDSHMNVNERDGRTPQHQPFNRMPPYLKIDAVDNEEAENLLIDYPKSPYSSRRNSSHDDHRSSSQLIHLADSQHLRQPYDVTRSPSPYYLSPHIFEQNIRRSSTSDIMTGGGKRSAASSASASRRPSTSDLLRKARERRGSEQRMGRSVSHSGLPRGGGMGYRPASNLGGRRTSMAF</sequence>
<dbReference type="PANTHER" id="PTHR43150:SF2">
    <property type="entry name" value="HYPERKINETIC, ISOFORM M"/>
    <property type="match status" value="1"/>
</dbReference>
<keyword evidence="5" id="KW-0633">Potassium transport</keyword>
<keyword evidence="4" id="KW-0963">Cytoplasm</keyword>
<dbReference type="GO" id="GO:0005737">
    <property type="term" value="C:cytoplasm"/>
    <property type="evidence" value="ECO:0007669"/>
    <property type="project" value="UniProtKB-SubCell"/>
</dbReference>
<dbReference type="STRING" id="37001.A0A1A9W1X3"/>
<feature type="region of interest" description="Disordered" evidence="10">
    <location>
        <begin position="564"/>
        <end position="641"/>
    </location>
</feature>
<evidence type="ECO:0000313" key="13">
    <source>
        <dbReference type="Proteomes" id="UP000091820"/>
    </source>
</evidence>
<name>A0A1A9W1X3_9MUSC</name>
<dbReference type="VEuPathDB" id="VectorBase:GBRI003390"/>
<evidence type="ECO:0000256" key="5">
    <source>
        <dbReference type="ARBA" id="ARBA00022538"/>
    </source>
</evidence>
<dbReference type="InterPro" id="IPR036812">
    <property type="entry name" value="NAD(P)_OxRdtase_dom_sf"/>
</dbReference>
<evidence type="ECO:0000256" key="6">
    <source>
        <dbReference type="ARBA" id="ARBA00022857"/>
    </source>
</evidence>
<feature type="region of interest" description="Disordered" evidence="10">
    <location>
        <begin position="506"/>
        <end position="528"/>
    </location>
</feature>
<protein>
    <recommendedName>
        <fullName evidence="11">NADP-dependent oxidoreductase domain-containing protein</fullName>
    </recommendedName>
</protein>
<keyword evidence="6" id="KW-0521">NADP</keyword>
<feature type="compositionally biased region" description="Low complexity" evidence="10">
    <location>
        <begin position="444"/>
        <end position="467"/>
    </location>
</feature>
<organism evidence="12 13">
    <name type="scientific">Glossina brevipalpis</name>
    <dbReference type="NCBI Taxonomy" id="37001"/>
    <lineage>
        <taxon>Eukaryota</taxon>
        <taxon>Metazoa</taxon>
        <taxon>Ecdysozoa</taxon>
        <taxon>Arthropoda</taxon>
        <taxon>Hexapoda</taxon>
        <taxon>Insecta</taxon>
        <taxon>Pterygota</taxon>
        <taxon>Neoptera</taxon>
        <taxon>Endopterygota</taxon>
        <taxon>Diptera</taxon>
        <taxon>Brachycera</taxon>
        <taxon>Muscomorpha</taxon>
        <taxon>Hippoboscoidea</taxon>
        <taxon>Glossinidae</taxon>
        <taxon>Glossina</taxon>
    </lineage>
</organism>
<dbReference type="Pfam" id="PF00248">
    <property type="entry name" value="Aldo_ket_red"/>
    <property type="match status" value="1"/>
</dbReference>
<reference evidence="12" key="2">
    <citation type="submission" date="2020-05" db="UniProtKB">
        <authorList>
            <consortium name="EnsemblMetazoa"/>
        </authorList>
    </citation>
    <scope>IDENTIFICATION</scope>
    <source>
        <strain evidence="12">IAEA</strain>
    </source>
</reference>
<evidence type="ECO:0000313" key="12">
    <source>
        <dbReference type="EnsemblMetazoa" id="GBRI003390-PA"/>
    </source>
</evidence>
<feature type="region of interest" description="Disordered" evidence="10">
    <location>
        <begin position="442"/>
        <end position="488"/>
    </location>
</feature>
<dbReference type="GO" id="GO:1901379">
    <property type="term" value="P:regulation of potassium ion transmembrane transport"/>
    <property type="evidence" value="ECO:0007669"/>
    <property type="project" value="TreeGrafter"/>
</dbReference>
<evidence type="ECO:0000256" key="4">
    <source>
        <dbReference type="ARBA" id="ARBA00022490"/>
    </source>
</evidence>
<dbReference type="InterPro" id="IPR005983">
    <property type="entry name" value="K_chnl_volt-dep_bsu_KCNAB"/>
</dbReference>
<dbReference type="NCBIfam" id="TIGR01293">
    <property type="entry name" value="Kv_beta"/>
    <property type="match status" value="1"/>
</dbReference>
<dbReference type="PANTHER" id="PTHR43150">
    <property type="entry name" value="HYPERKINETIC, ISOFORM M"/>
    <property type="match status" value="1"/>
</dbReference>
<accession>A0A1A9W1X3</accession>
<dbReference type="GO" id="GO:0016491">
    <property type="term" value="F:oxidoreductase activity"/>
    <property type="evidence" value="ECO:0007669"/>
    <property type="project" value="UniProtKB-KW"/>
</dbReference>
<feature type="compositionally biased region" description="Basic and acidic residues" evidence="10">
    <location>
        <begin position="595"/>
        <end position="609"/>
    </location>
</feature>
<evidence type="ECO:0000256" key="3">
    <source>
        <dbReference type="ARBA" id="ARBA00022448"/>
    </source>
</evidence>
<feature type="domain" description="NADP-dependent oxidoreductase" evidence="11">
    <location>
        <begin position="49"/>
        <end position="365"/>
    </location>
</feature>
<evidence type="ECO:0000256" key="10">
    <source>
        <dbReference type="SAM" id="MobiDB-lite"/>
    </source>
</evidence>
<evidence type="ECO:0000256" key="9">
    <source>
        <dbReference type="ARBA" id="ARBA00023065"/>
    </source>
</evidence>
<dbReference type="Gene3D" id="3.20.20.100">
    <property type="entry name" value="NADP-dependent oxidoreductase domain"/>
    <property type="match status" value="1"/>
</dbReference>
<dbReference type="SUPFAM" id="SSF51430">
    <property type="entry name" value="NAD(P)-linked oxidoreductase"/>
    <property type="match status" value="1"/>
</dbReference>
<dbReference type="CDD" id="cd19142">
    <property type="entry name" value="AKR_AKR6B1"/>
    <property type="match status" value="1"/>
</dbReference>
<dbReference type="GO" id="GO:0008076">
    <property type="term" value="C:voltage-gated potassium channel complex"/>
    <property type="evidence" value="ECO:0007669"/>
    <property type="project" value="TreeGrafter"/>
</dbReference>
<keyword evidence="13" id="KW-1185">Reference proteome</keyword>